<evidence type="ECO:0000256" key="1">
    <source>
        <dbReference type="SAM" id="MobiDB-lite"/>
    </source>
</evidence>
<dbReference type="Proteomes" id="UP000257139">
    <property type="component" value="Unassembled WGS sequence"/>
</dbReference>
<feature type="transmembrane region" description="Helical" evidence="2">
    <location>
        <begin position="12"/>
        <end position="34"/>
    </location>
</feature>
<dbReference type="AlphaFoldDB" id="A0A7Z7JI99"/>
<name>A0A7Z7JI99_9BURK</name>
<reference evidence="3 4" key="1">
    <citation type="submission" date="2018-01" db="EMBL/GenBank/DDBJ databases">
        <authorList>
            <person name="Clerissi C."/>
        </authorList>
    </citation>
    <scope>NUCLEOTIDE SEQUENCE [LARGE SCALE GENOMIC DNA]</scope>
    <source>
        <strain evidence="3">Cupriavidus taiwanensis STM 6021</strain>
    </source>
</reference>
<feature type="compositionally biased region" description="Basic residues" evidence="1">
    <location>
        <begin position="51"/>
        <end position="64"/>
    </location>
</feature>
<feature type="region of interest" description="Disordered" evidence="1">
    <location>
        <begin position="39"/>
        <end position="64"/>
    </location>
</feature>
<evidence type="ECO:0000313" key="3">
    <source>
        <dbReference type="EMBL" id="SPC25948.1"/>
    </source>
</evidence>
<dbReference type="EMBL" id="OGUU01000049">
    <property type="protein sequence ID" value="SPC25948.1"/>
    <property type="molecule type" value="Genomic_DNA"/>
</dbReference>
<organism evidence="3 4">
    <name type="scientific">Cupriavidus taiwanensis</name>
    <dbReference type="NCBI Taxonomy" id="164546"/>
    <lineage>
        <taxon>Bacteria</taxon>
        <taxon>Pseudomonadati</taxon>
        <taxon>Pseudomonadota</taxon>
        <taxon>Betaproteobacteria</taxon>
        <taxon>Burkholderiales</taxon>
        <taxon>Burkholderiaceae</taxon>
        <taxon>Cupriavidus</taxon>
    </lineage>
</organism>
<evidence type="ECO:0000256" key="2">
    <source>
        <dbReference type="SAM" id="Phobius"/>
    </source>
</evidence>
<keyword evidence="2" id="KW-0472">Membrane</keyword>
<accession>A0A7Z7JI99</accession>
<comment type="caution">
    <text evidence="3">The sequence shown here is derived from an EMBL/GenBank/DDBJ whole genome shotgun (WGS) entry which is preliminary data.</text>
</comment>
<keyword evidence="2" id="KW-1133">Transmembrane helix</keyword>
<evidence type="ECO:0000313" key="4">
    <source>
        <dbReference type="Proteomes" id="UP000257139"/>
    </source>
</evidence>
<keyword evidence="2" id="KW-0812">Transmembrane</keyword>
<gene>
    <name evidence="3" type="ORF">CBM2594_U20135</name>
</gene>
<protein>
    <submittedName>
        <fullName evidence="3">Uncharacterized protein</fullName>
    </submittedName>
</protein>
<sequence length="64" mass="7509">MRRPPFDLPHDVLVVVLFGLAAILVMLGLFAWYVRRRHGPASRMRNPRGAASRKRNRKSTRRRK</sequence>
<proteinExistence type="predicted"/>